<keyword evidence="3 7" id="KW-0812">Transmembrane</keyword>
<feature type="domain" description="Amino acid permease/ SLC12A" evidence="8">
    <location>
        <begin position="180"/>
        <end position="357"/>
    </location>
</feature>
<feature type="domain" description="Amino acid permease/ SLC12A" evidence="8">
    <location>
        <begin position="67"/>
        <end position="177"/>
    </location>
</feature>
<evidence type="ECO:0000256" key="3">
    <source>
        <dbReference type="ARBA" id="ARBA00022692"/>
    </source>
</evidence>
<dbReference type="AlphaFoldDB" id="A0A1W0X626"/>
<evidence type="ECO:0000256" key="5">
    <source>
        <dbReference type="ARBA" id="ARBA00022989"/>
    </source>
</evidence>
<dbReference type="GO" id="GO:0015171">
    <property type="term" value="F:amino acid transmembrane transporter activity"/>
    <property type="evidence" value="ECO:0007669"/>
    <property type="project" value="TreeGrafter"/>
</dbReference>
<dbReference type="PIRSF" id="PIRSF006060">
    <property type="entry name" value="AA_transporter"/>
    <property type="match status" value="1"/>
</dbReference>
<dbReference type="InterPro" id="IPR050524">
    <property type="entry name" value="APC_YAT"/>
</dbReference>
<evidence type="ECO:0000256" key="4">
    <source>
        <dbReference type="ARBA" id="ARBA00022970"/>
    </source>
</evidence>
<feature type="transmembrane region" description="Helical" evidence="7">
    <location>
        <begin position="184"/>
        <end position="203"/>
    </location>
</feature>
<keyword evidence="5 7" id="KW-1133">Transmembrane helix</keyword>
<dbReference type="Gene3D" id="1.20.1740.10">
    <property type="entry name" value="Amino acid/polyamine transporter I"/>
    <property type="match status" value="1"/>
</dbReference>
<feature type="transmembrane region" description="Helical" evidence="7">
    <location>
        <begin position="100"/>
        <end position="121"/>
    </location>
</feature>
<feature type="transmembrane region" description="Helical" evidence="7">
    <location>
        <begin position="249"/>
        <end position="277"/>
    </location>
</feature>
<reference evidence="10" key="1">
    <citation type="submission" date="2017-01" db="EMBL/GenBank/DDBJ databases">
        <title>Comparative genomics of anhydrobiosis in the tardigrade Hypsibius dujardini.</title>
        <authorList>
            <person name="Yoshida Y."/>
            <person name="Koutsovoulos G."/>
            <person name="Laetsch D."/>
            <person name="Stevens L."/>
            <person name="Kumar S."/>
            <person name="Horikawa D."/>
            <person name="Ishino K."/>
            <person name="Komine S."/>
            <person name="Tomita M."/>
            <person name="Blaxter M."/>
            <person name="Arakawa K."/>
        </authorList>
    </citation>
    <scope>NUCLEOTIDE SEQUENCE [LARGE SCALE GENOMIC DNA]</scope>
    <source>
        <strain evidence="10">Z151</strain>
    </source>
</reference>
<name>A0A1W0X626_HYPEX</name>
<evidence type="ECO:0000313" key="10">
    <source>
        <dbReference type="Proteomes" id="UP000192578"/>
    </source>
</evidence>
<keyword evidence="2" id="KW-0813">Transport</keyword>
<dbReference type="EMBL" id="MTYJ01000015">
    <property type="protein sequence ID" value="OQV22771.1"/>
    <property type="molecule type" value="Genomic_DNA"/>
</dbReference>
<feature type="transmembrane region" description="Helical" evidence="7">
    <location>
        <begin position="333"/>
        <end position="349"/>
    </location>
</feature>
<evidence type="ECO:0000256" key="6">
    <source>
        <dbReference type="ARBA" id="ARBA00023136"/>
    </source>
</evidence>
<dbReference type="PANTHER" id="PTHR43341">
    <property type="entry name" value="AMINO ACID PERMEASE"/>
    <property type="match status" value="1"/>
</dbReference>
<dbReference type="OrthoDB" id="3900342at2759"/>
<comment type="caution">
    <text evidence="9">The sequence shown here is derived from an EMBL/GenBank/DDBJ whole genome shotgun (WGS) entry which is preliminary data.</text>
</comment>
<accession>A0A1W0X626</accession>
<dbReference type="InterPro" id="IPR004841">
    <property type="entry name" value="AA-permease/SLC12A_dom"/>
</dbReference>
<organism evidence="9 10">
    <name type="scientific">Hypsibius exemplaris</name>
    <name type="common">Freshwater tardigrade</name>
    <dbReference type="NCBI Taxonomy" id="2072580"/>
    <lineage>
        <taxon>Eukaryota</taxon>
        <taxon>Metazoa</taxon>
        <taxon>Ecdysozoa</taxon>
        <taxon>Tardigrada</taxon>
        <taxon>Eutardigrada</taxon>
        <taxon>Parachela</taxon>
        <taxon>Hypsibioidea</taxon>
        <taxon>Hypsibiidae</taxon>
        <taxon>Hypsibius</taxon>
    </lineage>
</organism>
<dbReference type="Proteomes" id="UP000192578">
    <property type="component" value="Unassembled WGS sequence"/>
</dbReference>
<proteinExistence type="predicted"/>
<dbReference type="Pfam" id="PF00324">
    <property type="entry name" value="AA_permease"/>
    <property type="match status" value="2"/>
</dbReference>
<feature type="transmembrane region" description="Helical" evidence="7">
    <location>
        <begin position="209"/>
        <end position="228"/>
    </location>
</feature>
<keyword evidence="10" id="KW-1185">Reference proteome</keyword>
<feature type="transmembrane region" description="Helical" evidence="7">
    <location>
        <begin position="61"/>
        <end position="79"/>
    </location>
</feature>
<evidence type="ECO:0000256" key="2">
    <source>
        <dbReference type="ARBA" id="ARBA00022448"/>
    </source>
</evidence>
<protein>
    <submittedName>
        <fullName evidence="9">General amino-acid permease GAP1</fullName>
    </submittedName>
</protein>
<feature type="transmembrane region" description="Helical" evidence="7">
    <location>
        <begin position="34"/>
        <end position="55"/>
    </location>
</feature>
<keyword evidence="4" id="KW-0029">Amino-acid transport</keyword>
<evidence type="ECO:0000313" key="9">
    <source>
        <dbReference type="EMBL" id="OQV22771.1"/>
    </source>
</evidence>
<evidence type="ECO:0000256" key="1">
    <source>
        <dbReference type="ARBA" id="ARBA00004141"/>
    </source>
</evidence>
<evidence type="ECO:0000259" key="8">
    <source>
        <dbReference type="Pfam" id="PF00324"/>
    </source>
</evidence>
<evidence type="ECO:0000256" key="7">
    <source>
        <dbReference type="SAM" id="Phobius"/>
    </source>
</evidence>
<dbReference type="PANTHER" id="PTHR43341:SF1">
    <property type="entry name" value="GENERAL AMINO-ACID PERMEASE GAP1"/>
    <property type="match status" value="1"/>
</dbReference>
<dbReference type="GO" id="GO:0016020">
    <property type="term" value="C:membrane"/>
    <property type="evidence" value="ECO:0007669"/>
    <property type="project" value="UniProtKB-SubCell"/>
</dbReference>
<feature type="transmembrane region" description="Helical" evidence="7">
    <location>
        <begin position="6"/>
        <end position="22"/>
    </location>
</feature>
<sequence length="415" mass="45760">MSWSYLLQWLVVLPLELTFATMKVQYWGGTMDPSVMVTILLMSVIFINFFGVKGYGEAECVFSMIEVIAAFAFGGTEMVGLAAAESANPRKCIPKVTKQVFWRISIFYILSLFLIGLIVPFTHPRLLGNNQNTSSSHDATASPFVIAITDSGIKILTSIFNVVILLSNLSVAISALYRPRGRPLCAIILALLLGGLAYLVEAGAASEDIFGWLLAISGLSTIFTWLSISWSHIRFRAAWKAQGHTLDELSFKAAFGVIGSYWGVFFNVLVLAAQFLVSVWPIPANGSECANPLVYYNGTEALIYVSGMAPLSTFNGTNHDGCGATAESFFHDYLAAPIVLVCFVVWKLWKKKKKKKTLFMVVGKGNKRGFSLFHTETIDLVAGRRELDLSAILVEERAEHAKMPAWKRFYRSLCG</sequence>
<comment type="subcellular location">
    <subcellularLocation>
        <location evidence="1">Membrane</location>
        <topology evidence="1">Multi-pass membrane protein</topology>
    </subcellularLocation>
</comment>
<feature type="transmembrane region" description="Helical" evidence="7">
    <location>
        <begin position="155"/>
        <end position="177"/>
    </location>
</feature>
<keyword evidence="6 7" id="KW-0472">Membrane</keyword>
<gene>
    <name evidence="9" type="ORF">BV898_03208</name>
</gene>